<dbReference type="eggNOG" id="ENOG502S61E">
    <property type="taxonomic scope" value="Eukaryota"/>
</dbReference>
<dbReference type="KEGG" id="shs:STEHIDRAFT_105911"/>
<accession>R7RY49</accession>
<dbReference type="RefSeq" id="XP_007310852.1">
    <property type="nucleotide sequence ID" value="XM_007310790.1"/>
</dbReference>
<proteinExistence type="predicted"/>
<dbReference type="OMA" id="WQPHIHF"/>
<gene>
    <name evidence="2" type="ORF">STEHIDRAFT_105911</name>
</gene>
<dbReference type="Proteomes" id="UP000053927">
    <property type="component" value="Unassembled WGS sequence"/>
</dbReference>
<name>R7RY49_STEHR</name>
<evidence type="ECO:0000313" key="3">
    <source>
        <dbReference type="Proteomes" id="UP000053927"/>
    </source>
</evidence>
<dbReference type="OrthoDB" id="5422293at2759"/>
<dbReference type="GeneID" id="18794772"/>
<dbReference type="EMBL" id="JH687399">
    <property type="protein sequence ID" value="EIM80259.1"/>
    <property type="molecule type" value="Genomic_DNA"/>
</dbReference>
<dbReference type="AlphaFoldDB" id="R7RY49"/>
<organism evidence="2 3">
    <name type="scientific">Stereum hirsutum (strain FP-91666)</name>
    <name type="common">White-rot fungus</name>
    <dbReference type="NCBI Taxonomy" id="721885"/>
    <lineage>
        <taxon>Eukaryota</taxon>
        <taxon>Fungi</taxon>
        <taxon>Dikarya</taxon>
        <taxon>Basidiomycota</taxon>
        <taxon>Agaricomycotina</taxon>
        <taxon>Agaricomycetes</taxon>
        <taxon>Russulales</taxon>
        <taxon>Stereaceae</taxon>
        <taxon>Stereum</taxon>
    </lineage>
</organism>
<evidence type="ECO:0000313" key="2">
    <source>
        <dbReference type="EMBL" id="EIM80259.1"/>
    </source>
</evidence>
<sequence length="205" mass="23452">MPTEPLSPPTVLDILANRDVFKALYPFHRPNTWRHSRTRPPSSSFLSRLITSRTPAKDTPAACFYRICTFFVLQWTTAFRRELEYFCCTHPDWSIAVLPDPFDSDSLRAAVLAVLTKLMCESFNRRIDLGLPRDAPAIIIDWDEIQSRPKKFEHPPEWATSTPPLSTRAVIPDDQGVSPNEADTNASSHFMEMNILAWTPHIHFT</sequence>
<reference evidence="3" key="1">
    <citation type="journal article" date="2012" name="Science">
        <title>The Paleozoic origin of enzymatic lignin decomposition reconstructed from 31 fungal genomes.</title>
        <authorList>
            <person name="Floudas D."/>
            <person name="Binder M."/>
            <person name="Riley R."/>
            <person name="Barry K."/>
            <person name="Blanchette R.A."/>
            <person name="Henrissat B."/>
            <person name="Martinez A.T."/>
            <person name="Otillar R."/>
            <person name="Spatafora J.W."/>
            <person name="Yadav J.S."/>
            <person name="Aerts A."/>
            <person name="Benoit I."/>
            <person name="Boyd A."/>
            <person name="Carlson A."/>
            <person name="Copeland A."/>
            <person name="Coutinho P.M."/>
            <person name="de Vries R.P."/>
            <person name="Ferreira P."/>
            <person name="Findley K."/>
            <person name="Foster B."/>
            <person name="Gaskell J."/>
            <person name="Glotzer D."/>
            <person name="Gorecki P."/>
            <person name="Heitman J."/>
            <person name="Hesse C."/>
            <person name="Hori C."/>
            <person name="Igarashi K."/>
            <person name="Jurgens J.A."/>
            <person name="Kallen N."/>
            <person name="Kersten P."/>
            <person name="Kohler A."/>
            <person name="Kuees U."/>
            <person name="Kumar T.K.A."/>
            <person name="Kuo A."/>
            <person name="LaButti K."/>
            <person name="Larrondo L.F."/>
            <person name="Lindquist E."/>
            <person name="Ling A."/>
            <person name="Lombard V."/>
            <person name="Lucas S."/>
            <person name="Lundell T."/>
            <person name="Martin R."/>
            <person name="McLaughlin D.J."/>
            <person name="Morgenstern I."/>
            <person name="Morin E."/>
            <person name="Murat C."/>
            <person name="Nagy L.G."/>
            <person name="Nolan M."/>
            <person name="Ohm R.A."/>
            <person name="Patyshakuliyeva A."/>
            <person name="Rokas A."/>
            <person name="Ruiz-Duenas F.J."/>
            <person name="Sabat G."/>
            <person name="Salamov A."/>
            <person name="Samejima M."/>
            <person name="Schmutz J."/>
            <person name="Slot J.C."/>
            <person name="St John F."/>
            <person name="Stenlid J."/>
            <person name="Sun H."/>
            <person name="Sun S."/>
            <person name="Syed K."/>
            <person name="Tsang A."/>
            <person name="Wiebenga A."/>
            <person name="Young D."/>
            <person name="Pisabarro A."/>
            <person name="Eastwood D.C."/>
            <person name="Martin F."/>
            <person name="Cullen D."/>
            <person name="Grigoriev I.V."/>
            <person name="Hibbett D.S."/>
        </authorList>
    </citation>
    <scope>NUCLEOTIDE SEQUENCE [LARGE SCALE GENOMIC DNA]</scope>
    <source>
        <strain evidence="3">FP-91666</strain>
    </source>
</reference>
<keyword evidence="3" id="KW-1185">Reference proteome</keyword>
<feature type="region of interest" description="Disordered" evidence="1">
    <location>
        <begin position="152"/>
        <end position="182"/>
    </location>
</feature>
<evidence type="ECO:0000256" key="1">
    <source>
        <dbReference type="SAM" id="MobiDB-lite"/>
    </source>
</evidence>
<protein>
    <submittedName>
        <fullName evidence="2">Uncharacterized protein</fullName>
    </submittedName>
</protein>